<keyword evidence="3" id="KW-1185">Reference proteome</keyword>
<dbReference type="EMBL" id="WFLN01000008">
    <property type="protein sequence ID" value="KAB8029082.1"/>
    <property type="molecule type" value="Genomic_DNA"/>
</dbReference>
<dbReference type="RefSeq" id="WP_152213423.1">
    <property type="nucleotide sequence ID" value="NZ_WFLN01000008.1"/>
</dbReference>
<evidence type="ECO:0000313" key="2">
    <source>
        <dbReference type="EMBL" id="KAB8029082.1"/>
    </source>
</evidence>
<dbReference type="GO" id="GO:0035438">
    <property type="term" value="F:cyclic-di-GMP binding"/>
    <property type="evidence" value="ECO:0007669"/>
    <property type="project" value="InterPro"/>
</dbReference>
<reference evidence="2 3" key="1">
    <citation type="submission" date="2019-10" db="EMBL/GenBank/DDBJ databases">
        <title>New genus of Silvanigrellaceae.</title>
        <authorList>
            <person name="Pitt A."/>
            <person name="Hahn M.W."/>
        </authorList>
    </citation>
    <scope>NUCLEOTIDE SEQUENCE [LARGE SCALE GENOMIC DNA]</scope>
    <source>
        <strain evidence="2 3">33A1-SZDP</strain>
    </source>
</reference>
<gene>
    <name evidence="2" type="ORF">GCL57_11115</name>
</gene>
<dbReference type="Proteomes" id="UP000442694">
    <property type="component" value="Unassembled WGS sequence"/>
</dbReference>
<protein>
    <recommendedName>
        <fullName evidence="1">PilZ domain-containing protein</fullName>
    </recommendedName>
</protein>
<sequence length="128" mass="14800">MNLSNNDGNTEEQRSWAGYLTGIPVLVQKLNNKKTYECTLLNISKSGFLVRSEKKKFDIIIGDEIFILIDPHLFMIENKNIIKISSTCTRLEKNEFYLGGKFINLTSDLKKDIEKIVKCFKDLSEYEI</sequence>
<evidence type="ECO:0000313" key="3">
    <source>
        <dbReference type="Proteomes" id="UP000442694"/>
    </source>
</evidence>
<feature type="domain" description="PilZ" evidence="1">
    <location>
        <begin position="23"/>
        <end position="117"/>
    </location>
</feature>
<comment type="caution">
    <text evidence="2">The sequence shown here is derived from an EMBL/GenBank/DDBJ whole genome shotgun (WGS) entry which is preliminary data.</text>
</comment>
<accession>A0A833JB94</accession>
<dbReference type="AlphaFoldDB" id="A0A833JB94"/>
<dbReference type="Pfam" id="PF07238">
    <property type="entry name" value="PilZ"/>
    <property type="match status" value="1"/>
</dbReference>
<proteinExistence type="predicted"/>
<evidence type="ECO:0000259" key="1">
    <source>
        <dbReference type="Pfam" id="PF07238"/>
    </source>
</evidence>
<name>A0A833JB94_9BACT</name>
<organism evidence="2 3">
    <name type="scientific">Fluviispira multicolorata</name>
    <dbReference type="NCBI Taxonomy" id="2654512"/>
    <lineage>
        <taxon>Bacteria</taxon>
        <taxon>Pseudomonadati</taxon>
        <taxon>Bdellovibrionota</taxon>
        <taxon>Oligoflexia</taxon>
        <taxon>Silvanigrellales</taxon>
        <taxon>Silvanigrellaceae</taxon>
        <taxon>Fluviispira</taxon>
    </lineage>
</organism>
<dbReference type="InterPro" id="IPR009875">
    <property type="entry name" value="PilZ_domain"/>
</dbReference>